<dbReference type="SUPFAM" id="SSF51695">
    <property type="entry name" value="PLC-like phosphodiesterases"/>
    <property type="match status" value="1"/>
</dbReference>
<dbReference type="PANTHER" id="PTHR46320">
    <property type="entry name" value="GLYCEROPHOSPHODIESTER PHOSPHODIESTERASE 1"/>
    <property type="match status" value="1"/>
</dbReference>
<comment type="caution">
    <text evidence="3">The sequence shown here is derived from an EMBL/GenBank/DDBJ whole genome shotgun (WGS) entry which is preliminary data.</text>
</comment>
<feature type="chain" id="PRO_5015523735" evidence="1">
    <location>
        <begin position="23"/>
        <end position="313"/>
    </location>
</feature>
<sequence length="313" mass="33046">MLMKVLPCAVGGLLLATGTASATTTDGIMANIRNPQGRLVVIAHRGCHEPAPRHGFGAAPENGVSALEHCVAIGVDMMETDVRETKDGYLVMVHDETVDRTTTGTGKVADLTLAQIKALRLRQNEGGRDAPVTAEQVLTLDEILALAKGRITLNLDVKDAIYPQVIAAVRAAGAQDRVTLKTRVGIGSPPIAAMAPYDEVPFLVIPMEGDDSGATIPDIIGAQMGGRTKPVGIELPYHLPEAALPAIAARARALGVRLWVNMLDGSFVLGAGSDKDALRLPDAVWGKLVREGASMLLTDEPEAMVTMRDTARK</sequence>
<dbReference type="PROSITE" id="PS51704">
    <property type="entry name" value="GP_PDE"/>
    <property type="match status" value="1"/>
</dbReference>
<keyword evidence="1" id="KW-0732">Signal</keyword>
<reference evidence="3 4" key="1">
    <citation type="submission" date="2018-04" db="EMBL/GenBank/DDBJ databases">
        <title>Genomic Encyclopedia of Type Strains, Phase III (KMG-III): the genomes of soil and plant-associated and newly described type strains.</title>
        <authorList>
            <person name="Whitman W."/>
        </authorList>
    </citation>
    <scope>NUCLEOTIDE SEQUENCE [LARGE SCALE GENOMIC DNA]</scope>
    <source>
        <strain evidence="3 4">MA101b</strain>
    </source>
</reference>
<dbReference type="EMBL" id="QAOG01000001">
    <property type="protein sequence ID" value="PTQ61854.1"/>
    <property type="molecule type" value="Genomic_DNA"/>
</dbReference>
<protein>
    <submittedName>
        <fullName evidence="3">Glycerophosphoryl diester phosphodiesterase</fullName>
    </submittedName>
</protein>
<feature type="signal peptide" evidence="1">
    <location>
        <begin position="1"/>
        <end position="22"/>
    </location>
</feature>
<feature type="domain" description="GP-PDE" evidence="2">
    <location>
        <begin position="39"/>
        <end position="308"/>
    </location>
</feature>
<dbReference type="Gene3D" id="3.20.20.190">
    <property type="entry name" value="Phosphatidylinositol (PI) phosphodiesterase"/>
    <property type="match status" value="1"/>
</dbReference>
<accession>A0A2T5GRB1</accession>
<gene>
    <name evidence="3" type="ORF">C8J26_0121</name>
</gene>
<dbReference type="Pfam" id="PF03009">
    <property type="entry name" value="GDPD"/>
    <property type="match status" value="1"/>
</dbReference>
<dbReference type="GO" id="GO:0006580">
    <property type="term" value="P:ethanolamine metabolic process"/>
    <property type="evidence" value="ECO:0007669"/>
    <property type="project" value="TreeGrafter"/>
</dbReference>
<organism evidence="3 4">
    <name type="scientific">Sphingomonas aurantiaca</name>
    <dbReference type="NCBI Taxonomy" id="185949"/>
    <lineage>
        <taxon>Bacteria</taxon>
        <taxon>Pseudomonadati</taxon>
        <taxon>Pseudomonadota</taxon>
        <taxon>Alphaproteobacteria</taxon>
        <taxon>Sphingomonadales</taxon>
        <taxon>Sphingomonadaceae</taxon>
        <taxon>Sphingomonas</taxon>
    </lineage>
</organism>
<evidence type="ECO:0000256" key="1">
    <source>
        <dbReference type="SAM" id="SignalP"/>
    </source>
</evidence>
<dbReference type="Proteomes" id="UP000244189">
    <property type="component" value="Unassembled WGS sequence"/>
</dbReference>
<evidence type="ECO:0000313" key="3">
    <source>
        <dbReference type="EMBL" id="PTQ61854.1"/>
    </source>
</evidence>
<dbReference type="InterPro" id="IPR032160">
    <property type="entry name" value="DUF4996"/>
</dbReference>
<evidence type="ECO:0000259" key="2">
    <source>
        <dbReference type="PROSITE" id="PS51704"/>
    </source>
</evidence>
<name>A0A2T5GRB1_9SPHN</name>
<dbReference type="GO" id="GO:0070291">
    <property type="term" value="P:N-acylethanolamine metabolic process"/>
    <property type="evidence" value="ECO:0007669"/>
    <property type="project" value="TreeGrafter"/>
</dbReference>
<dbReference type="PANTHER" id="PTHR46320:SF1">
    <property type="entry name" value="GLYCEROPHOSPHODIESTER PHOSPHODIESTERASE 1"/>
    <property type="match status" value="1"/>
</dbReference>
<dbReference type="GO" id="GO:0006644">
    <property type="term" value="P:phospholipid metabolic process"/>
    <property type="evidence" value="ECO:0007669"/>
    <property type="project" value="TreeGrafter"/>
</dbReference>
<evidence type="ECO:0000313" key="4">
    <source>
        <dbReference type="Proteomes" id="UP000244189"/>
    </source>
</evidence>
<dbReference type="AlphaFoldDB" id="A0A2T5GRB1"/>
<dbReference type="InterPro" id="IPR017946">
    <property type="entry name" value="PLC-like_Pdiesterase_TIM-brl"/>
</dbReference>
<dbReference type="InterPro" id="IPR030395">
    <property type="entry name" value="GP_PDE_dom"/>
</dbReference>
<dbReference type="CDD" id="cd08566">
    <property type="entry name" value="GDPD_AtGDE_like"/>
    <property type="match status" value="1"/>
</dbReference>
<dbReference type="Pfam" id="PF16387">
    <property type="entry name" value="DUF4996"/>
    <property type="match status" value="1"/>
</dbReference>
<dbReference type="GO" id="GO:0005886">
    <property type="term" value="C:plasma membrane"/>
    <property type="evidence" value="ECO:0007669"/>
    <property type="project" value="TreeGrafter"/>
</dbReference>
<dbReference type="GO" id="GO:0008889">
    <property type="term" value="F:glycerophosphodiester phosphodiesterase activity"/>
    <property type="evidence" value="ECO:0007669"/>
    <property type="project" value="TreeGrafter"/>
</dbReference>
<keyword evidence="4" id="KW-1185">Reference proteome</keyword>
<proteinExistence type="predicted"/>